<keyword evidence="9 21" id="KW-0732">Signal</keyword>
<feature type="chain" id="PRO_5035895136" description="non-specific serine/threonine protein kinase" evidence="21">
    <location>
        <begin position="32"/>
        <end position="766"/>
    </location>
</feature>
<organism evidence="23 24">
    <name type="scientific">Panicum virgatum</name>
    <name type="common">Blackwell switchgrass</name>
    <dbReference type="NCBI Taxonomy" id="38727"/>
    <lineage>
        <taxon>Eukaryota</taxon>
        <taxon>Viridiplantae</taxon>
        <taxon>Streptophyta</taxon>
        <taxon>Embryophyta</taxon>
        <taxon>Tracheophyta</taxon>
        <taxon>Spermatophyta</taxon>
        <taxon>Magnoliopsida</taxon>
        <taxon>Liliopsida</taxon>
        <taxon>Poales</taxon>
        <taxon>Poaceae</taxon>
        <taxon>PACMAD clade</taxon>
        <taxon>Panicoideae</taxon>
        <taxon>Panicodae</taxon>
        <taxon>Paniceae</taxon>
        <taxon>Panicinae</taxon>
        <taxon>Panicum</taxon>
        <taxon>Panicum sect. Hiantes</taxon>
    </lineage>
</organism>
<dbReference type="GO" id="GO:0030246">
    <property type="term" value="F:carbohydrate binding"/>
    <property type="evidence" value="ECO:0007669"/>
    <property type="project" value="UniProtKB-KW"/>
</dbReference>
<dbReference type="InterPro" id="IPR008271">
    <property type="entry name" value="Ser/Thr_kinase_AS"/>
</dbReference>
<keyword evidence="16" id="KW-0675">Receptor</keyword>
<evidence type="ECO:0000256" key="5">
    <source>
        <dbReference type="ARBA" id="ARBA00022475"/>
    </source>
</evidence>
<feature type="domain" description="Protein kinase" evidence="22">
    <location>
        <begin position="385"/>
        <end position="672"/>
    </location>
</feature>
<evidence type="ECO:0000256" key="17">
    <source>
        <dbReference type="ARBA" id="ARBA00023180"/>
    </source>
</evidence>
<dbReference type="GO" id="GO:0004674">
    <property type="term" value="F:protein serine/threonine kinase activity"/>
    <property type="evidence" value="ECO:0007669"/>
    <property type="project" value="UniProtKB-KW"/>
</dbReference>
<dbReference type="Pfam" id="PF00139">
    <property type="entry name" value="Lectin_legB"/>
    <property type="match status" value="1"/>
</dbReference>
<proteinExistence type="inferred from homology"/>
<keyword evidence="5" id="KW-1003">Cell membrane</keyword>
<dbReference type="AlphaFoldDB" id="A0A8T0T7A9"/>
<comment type="caution">
    <text evidence="23">The sequence shown here is derived from an EMBL/GenBank/DDBJ whole genome shotgun (WGS) entry which is preliminary data.</text>
</comment>
<evidence type="ECO:0000256" key="11">
    <source>
        <dbReference type="ARBA" id="ARBA00022741"/>
    </source>
</evidence>
<keyword evidence="17" id="KW-0325">Glycoprotein</keyword>
<protein>
    <recommendedName>
        <fullName evidence="4">non-specific serine/threonine protein kinase</fullName>
        <ecNumber evidence="4">2.7.11.1</ecNumber>
    </recommendedName>
</protein>
<dbReference type="SMART" id="SM00220">
    <property type="entry name" value="S_TKc"/>
    <property type="match status" value="1"/>
</dbReference>
<dbReference type="PROSITE" id="PS50011">
    <property type="entry name" value="PROTEIN_KINASE_DOM"/>
    <property type="match status" value="1"/>
</dbReference>
<dbReference type="EMBL" id="CM029044">
    <property type="protein sequence ID" value="KAG2605105.1"/>
    <property type="molecule type" value="Genomic_DNA"/>
</dbReference>
<dbReference type="FunFam" id="1.10.510.10:FF:000240">
    <property type="entry name" value="Lectin-domain containing receptor kinase A4.3"/>
    <property type="match status" value="1"/>
</dbReference>
<dbReference type="Gene3D" id="3.30.200.20">
    <property type="entry name" value="Phosphorylase Kinase, domain 1"/>
    <property type="match status" value="1"/>
</dbReference>
<evidence type="ECO:0000256" key="13">
    <source>
        <dbReference type="ARBA" id="ARBA00022840"/>
    </source>
</evidence>
<gene>
    <name evidence="23" type="ORF">PVAP13_4NG114400</name>
</gene>
<dbReference type="Gene3D" id="2.60.120.200">
    <property type="match status" value="1"/>
</dbReference>
<keyword evidence="13 18" id="KW-0067">ATP-binding</keyword>
<dbReference type="EC" id="2.7.11.1" evidence="4"/>
<evidence type="ECO:0000259" key="22">
    <source>
        <dbReference type="PROSITE" id="PS50011"/>
    </source>
</evidence>
<evidence type="ECO:0000256" key="12">
    <source>
        <dbReference type="ARBA" id="ARBA00022777"/>
    </source>
</evidence>
<dbReference type="PROSITE" id="PS00107">
    <property type="entry name" value="PROTEIN_KINASE_ATP"/>
    <property type="match status" value="1"/>
</dbReference>
<dbReference type="InterPro" id="IPR013320">
    <property type="entry name" value="ConA-like_dom_sf"/>
</dbReference>
<evidence type="ECO:0000256" key="19">
    <source>
        <dbReference type="SAM" id="MobiDB-lite"/>
    </source>
</evidence>
<dbReference type="CDD" id="cd06899">
    <property type="entry name" value="lectin_legume_LecRK_Arcelin_ConA"/>
    <property type="match status" value="1"/>
</dbReference>
<evidence type="ECO:0000313" key="23">
    <source>
        <dbReference type="EMBL" id="KAG2605105.1"/>
    </source>
</evidence>
<feature type="transmembrane region" description="Helical" evidence="20">
    <location>
        <begin position="328"/>
        <end position="347"/>
    </location>
</feature>
<keyword evidence="24" id="KW-1185">Reference proteome</keyword>
<feature type="region of interest" description="Disordered" evidence="19">
    <location>
        <begin position="287"/>
        <end position="318"/>
    </location>
</feature>
<keyword evidence="11 18" id="KW-0547">Nucleotide-binding</keyword>
<evidence type="ECO:0000256" key="9">
    <source>
        <dbReference type="ARBA" id="ARBA00022729"/>
    </source>
</evidence>
<keyword evidence="15 20" id="KW-0472">Membrane</keyword>
<dbReference type="GO" id="GO:0005524">
    <property type="term" value="F:ATP binding"/>
    <property type="evidence" value="ECO:0007669"/>
    <property type="project" value="UniProtKB-UniRule"/>
</dbReference>
<dbReference type="SUPFAM" id="SSF56112">
    <property type="entry name" value="Protein kinase-like (PK-like)"/>
    <property type="match status" value="1"/>
</dbReference>
<keyword evidence="10" id="KW-0430">Lectin</keyword>
<dbReference type="Pfam" id="PF00069">
    <property type="entry name" value="Pkinase"/>
    <property type="match status" value="1"/>
</dbReference>
<dbReference type="OrthoDB" id="681149at2759"/>
<comment type="subcellular location">
    <subcellularLocation>
        <location evidence="1">Cell membrane</location>
        <topology evidence="1">Single-pass type I membrane protein</topology>
    </subcellularLocation>
</comment>
<evidence type="ECO:0000256" key="18">
    <source>
        <dbReference type="PROSITE-ProRule" id="PRU10141"/>
    </source>
</evidence>
<keyword evidence="8 20" id="KW-0812">Transmembrane</keyword>
<accession>A0A8T0T7A9</accession>
<evidence type="ECO:0000256" key="8">
    <source>
        <dbReference type="ARBA" id="ARBA00022692"/>
    </source>
</evidence>
<evidence type="ECO:0000313" key="24">
    <source>
        <dbReference type="Proteomes" id="UP000823388"/>
    </source>
</evidence>
<name>A0A8T0T7A9_PANVG</name>
<keyword evidence="14 20" id="KW-1133">Transmembrane helix</keyword>
<dbReference type="PROSITE" id="PS00108">
    <property type="entry name" value="PROTEIN_KINASE_ST"/>
    <property type="match status" value="1"/>
</dbReference>
<evidence type="ECO:0000256" key="20">
    <source>
        <dbReference type="SAM" id="Phobius"/>
    </source>
</evidence>
<evidence type="ECO:0000256" key="15">
    <source>
        <dbReference type="ARBA" id="ARBA00023136"/>
    </source>
</evidence>
<dbReference type="GO" id="GO:0005886">
    <property type="term" value="C:plasma membrane"/>
    <property type="evidence" value="ECO:0007669"/>
    <property type="project" value="UniProtKB-SubCell"/>
</dbReference>
<dbReference type="Proteomes" id="UP000823388">
    <property type="component" value="Chromosome 4N"/>
</dbReference>
<keyword evidence="7" id="KW-0808">Transferase</keyword>
<evidence type="ECO:0000256" key="10">
    <source>
        <dbReference type="ARBA" id="ARBA00022734"/>
    </source>
</evidence>
<evidence type="ECO:0000256" key="3">
    <source>
        <dbReference type="ARBA" id="ARBA00010217"/>
    </source>
</evidence>
<dbReference type="InterPro" id="IPR011009">
    <property type="entry name" value="Kinase-like_dom_sf"/>
</dbReference>
<evidence type="ECO:0000256" key="1">
    <source>
        <dbReference type="ARBA" id="ARBA00004251"/>
    </source>
</evidence>
<comment type="similarity">
    <text evidence="2">In the N-terminal section; belongs to the leguminous lectin family.</text>
</comment>
<dbReference type="PROSITE" id="PS00307">
    <property type="entry name" value="LECTIN_LEGUME_BETA"/>
    <property type="match status" value="1"/>
</dbReference>
<comment type="similarity">
    <text evidence="3">In the C-terminal section; belongs to the protein kinase superfamily. Ser/Thr protein kinase family.</text>
</comment>
<dbReference type="InterPro" id="IPR017441">
    <property type="entry name" value="Protein_kinase_ATP_BS"/>
</dbReference>
<evidence type="ECO:0000256" key="2">
    <source>
        <dbReference type="ARBA" id="ARBA00008536"/>
    </source>
</evidence>
<dbReference type="InterPro" id="IPR050528">
    <property type="entry name" value="L-type_Lectin-RKs"/>
</dbReference>
<feature type="signal peptide" evidence="21">
    <location>
        <begin position="1"/>
        <end position="31"/>
    </location>
</feature>
<keyword evidence="6" id="KW-0723">Serine/threonine-protein kinase</keyword>
<sequence length="766" mass="82613">MAPRLLSTMLPCCHLFALLLLLVSLHAPTAASLSFQFDFSTSDYASDLKYSNDSYWEKPVVELTKGHRGDSISDSVGRVWYARPVPLWDRATGELASFDTAFSFRIRNDDGGASPGDGMAFFLAYYPSVIPTNSGGGGLGLFSTGIISNGSRTAASGDERLVAVEFDTYSNNQKWPDSAQQHVGIDDNSIVSAASKDTDTPGRNLSSGYLMKARVSYRSDTTLLAADLDVGDAHYHISYNVDLKQVLPENVSVGFSAATGASVELHQLLSWSFNSSDLLQEAAAAAAAGGKKPQPPGSTEIASSAAAPDQAHQVPNSRKLRRLSPERLAIAVLAALLAMAIFLLIACNLRKQQVSRWCHGGAAEKQDSGPRRYQYCQLVKATDKFDPKRLLGEGGSGIVYLGDDDNGRKVAVKKLSSVSMGTTSDEESQRRMRREFETEVNIISRLRHKNLVRLFGWCDDRSNGLHLVYEYISGGNLHELLHRPRPGTGTTTPLSWNDRYKIIIGLGKALRYLHGEHSGTKYVVHGDIKPNNIMLDRELNTKLGDFGLARLVSQGTGHQTTEVPMGTEGYVEPEFRDTGRRCEGSDVYSFGIVLLEMVTGHTPRVVPLHDWVCALYAQNRVVDAAAEALRSSEASDDRQMERVLVVGLQCTQVRGKRPAIAEAMRVLEHEDAQLPVLSPCHCHRAAAAAGLGGLGESPRQRLCTAAVATAGEQAYSSTVATAAASSNANPSSTNSACSYTTCSVGALVTTSLGVDQGPVGRDIRGT</sequence>
<dbReference type="Gene3D" id="1.10.510.10">
    <property type="entry name" value="Transferase(Phosphotransferase) domain 1"/>
    <property type="match status" value="1"/>
</dbReference>
<evidence type="ECO:0000256" key="14">
    <source>
        <dbReference type="ARBA" id="ARBA00022989"/>
    </source>
</evidence>
<evidence type="ECO:0000256" key="7">
    <source>
        <dbReference type="ARBA" id="ARBA00022679"/>
    </source>
</evidence>
<evidence type="ECO:0000256" key="6">
    <source>
        <dbReference type="ARBA" id="ARBA00022527"/>
    </source>
</evidence>
<dbReference type="InterPro" id="IPR001220">
    <property type="entry name" value="Legume_lectin_dom"/>
</dbReference>
<keyword evidence="12" id="KW-0418">Kinase</keyword>
<dbReference type="InterPro" id="IPR000719">
    <property type="entry name" value="Prot_kinase_dom"/>
</dbReference>
<reference evidence="23" key="1">
    <citation type="submission" date="2020-05" db="EMBL/GenBank/DDBJ databases">
        <title>WGS assembly of Panicum virgatum.</title>
        <authorList>
            <person name="Lovell J.T."/>
            <person name="Jenkins J."/>
            <person name="Shu S."/>
            <person name="Juenger T.E."/>
            <person name="Schmutz J."/>
        </authorList>
    </citation>
    <scope>NUCLEOTIDE SEQUENCE</scope>
    <source>
        <strain evidence="23">AP13</strain>
    </source>
</reference>
<evidence type="ECO:0000256" key="4">
    <source>
        <dbReference type="ARBA" id="ARBA00012513"/>
    </source>
</evidence>
<dbReference type="SUPFAM" id="SSF49899">
    <property type="entry name" value="Concanavalin A-like lectins/glucanases"/>
    <property type="match status" value="1"/>
</dbReference>
<dbReference type="InterPro" id="IPR019825">
    <property type="entry name" value="Lectin_legB_Mn/Ca_BS"/>
</dbReference>
<evidence type="ECO:0000256" key="21">
    <source>
        <dbReference type="SAM" id="SignalP"/>
    </source>
</evidence>
<feature type="binding site" evidence="18">
    <location>
        <position position="414"/>
    </location>
    <ligand>
        <name>ATP</name>
        <dbReference type="ChEBI" id="CHEBI:30616"/>
    </ligand>
</feature>
<evidence type="ECO:0000256" key="16">
    <source>
        <dbReference type="ARBA" id="ARBA00023170"/>
    </source>
</evidence>
<dbReference type="PANTHER" id="PTHR27007">
    <property type="match status" value="1"/>
</dbReference>
<dbReference type="GO" id="GO:0002229">
    <property type="term" value="P:defense response to oomycetes"/>
    <property type="evidence" value="ECO:0007669"/>
    <property type="project" value="UniProtKB-ARBA"/>
</dbReference>